<dbReference type="AlphaFoldDB" id="A0AAN4JBA2"/>
<gene>
    <name evidence="2" type="ORF">P7U51_000613</name>
</gene>
<evidence type="ECO:0000313" key="3">
    <source>
        <dbReference type="Proteomes" id="UP001169574"/>
    </source>
</evidence>
<dbReference type="EMBL" id="ABLGCN030000001">
    <property type="protein sequence ID" value="EMM7456161.1"/>
    <property type="molecule type" value="Genomic_DNA"/>
</dbReference>
<dbReference type="Proteomes" id="UP001169574">
    <property type="component" value="Unassembled WGS sequence"/>
</dbReference>
<proteinExistence type="predicted"/>
<reference evidence="2" key="1">
    <citation type="submission" date="2024-02" db="EMBL/GenBank/DDBJ databases">
        <authorList>
            <consortium name="Clinical and Environmental Microbiology Branch: Whole genome sequencing antimicrobial resistance pathogens in the healthcare setting"/>
        </authorList>
    </citation>
    <scope>NUCLEOTIDE SEQUENCE</scope>
    <source>
        <strain evidence="2">Whole organism</strain>
    </source>
</reference>
<protein>
    <submittedName>
        <fullName evidence="2">Replication protein 15</fullName>
    </submittedName>
</protein>
<sequence>MSRIFDIVQSLTGQKNNLVVPRQFLRFFAGDQQAYQLAAILNQIIFWSGHSTRDDGWFYKTHEELGEEVELSSDQVRRVVDKLSKAYLAGILSTANKRTANGDKVKHYHLDGDALIEKLFPATPCLKEKKEPDSPDGSGEVAEPEPHNRQSGTAEAPLPGSGEVAVPILYTDQYTDLNIQILNYRPRTISEQTKRFLERHPDAVDGVYTAGGRSWGNQDDVVAAAYVFKRALNINASLCEPNWIEWANDIRLLRNARNVTHKQVCEVFRWANKHHFWSTNILSPSGLRRKWDNLVAQMGCRSTGAGSGGLDWDNTDWAEGVLG</sequence>
<evidence type="ECO:0000256" key="1">
    <source>
        <dbReference type="SAM" id="MobiDB-lite"/>
    </source>
</evidence>
<organism evidence="2 3">
    <name type="scientific">Citrobacter freundii</name>
    <dbReference type="NCBI Taxonomy" id="546"/>
    <lineage>
        <taxon>Bacteria</taxon>
        <taxon>Pseudomonadati</taxon>
        <taxon>Pseudomonadota</taxon>
        <taxon>Gammaproteobacteria</taxon>
        <taxon>Enterobacterales</taxon>
        <taxon>Enterobacteriaceae</taxon>
        <taxon>Citrobacter</taxon>
        <taxon>Citrobacter freundii complex</taxon>
    </lineage>
</organism>
<accession>A0AAN4JBA2</accession>
<feature type="region of interest" description="Disordered" evidence="1">
    <location>
        <begin position="126"/>
        <end position="160"/>
    </location>
</feature>
<name>A0AAN4JBA2_CITFR</name>
<evidence type="ECO:0000313" key="2">
    <source>
        <dbReference type="EMBL" id="EMM7456161.1"/>
    </source>
</evidence>
<comment type="caution">
    <text evidence="2">The sequence shown here is derived from an EMBL/GenBank/DDBJ whole genome shotgun (WGS) entry which is preliminary data.</text>
</comment>